<evidence type="ECO:0000313" key="3">
    <source>
        <dbReference type="EMBL" id="KAF2209736.1"/>
    </source>
</evidence>
<feature type="region of interest" description="Disordered" evidence="1">
    <location>
        <begin position="231"/>
        <end position="291"/>
    </location>
</feature>
<accession>A0A6A6F7D5</accession>
<name>A0A6A6F7D5_9PEZI</name>
<feature type="region of interest" description="Disordered" evidence="1">
    <location>
        <begin position="167"/>
        <end position="199"/>
    </location>
</feature>
<dbReference type="AlphaFoldDB" id="A0A6A6F7D5"/>
<evidence type="ECO:0000313" key="4">
    <source>
        <dbReference type="Proteomes" id="UP000799539"/>
    </source>
</evidence>
<keyword evidence="4" id="KW-1185">Reference proteome</keyword>
<dbReference type="Proteomes" id="UP000799539">
    <property type="component" value="Unassembled WGS sequence"/>
</dbReference>
<sequence length="308" mass="32749">MSHSDIEKGAGTSTYVQQPQNVHVEHRTTFLPTYEEQLNENLRNFGQPDGQNNVTTAFDLIQEPKAGRRKCMKREYLILAIILLLICAVALPLGLVFIIRNNHSDQEVKDFNSTTLNMTKTDSISLQPSTLQTRQAETSSNVTPVTAVFTSTVVPVTVYVTMTPTPEISTPTITVTRTQSTSTSTSTSDPTPPPLPSTITTLSIITATPSSTSSTLSKFSLNPALNPSIESELAAASSSSSSSQSAEKPPATPTTNTKETTTATVVSATTIEPEPEVPTPTPAPTTASKALQTAEPRFGFCGVAGSNC</sequence>
<dbReference type="EMBL" id="ML992685">
    <property type="protein sequence ID" value="KAF2209736.1"/>
    <property type="molecule type" value="Genomic_DNA"/>
</dbReference>
<evidence type="ECO:0000256" key="1">
    <source>
        <dbReference type="SAM" id="MobiDB-lite"/>
    </source>
</evidence>
<proteinExistence type="predicted"/>
<evidence type="ECO:0000256" key="2">
    <source>
        <dbReference type="SAM" id="Phobius"/>
    </source>
</evidence>
<reference evidence="3" key="1">
    <citation type="journal article" date="2020" name="Stud. Mycol.">
        <title>101 Dothideomycetes genomes: a test case for predicting lifestyles and emergence of pathogens.</title>
        <authorList>
            <person name="Haridas S."/>
            <person name="Albert R."/>
            <person name="Binder M."/>
            <person name="Bloem J."/>
            <person name="Labutti K."/>
            <person name="Salamov A."/>
            <person name="Andreopoulos B."/>
            <person name="Baker S."/>
            <person name="Barry K."/>
            <person name="Bills G."/>
            <person name="Bluhm B."/>
            <person name="Cannon C."/>
            <person name="Castanera R."/>
            <person name="Culley D."/>
            <person name="Daum C."/>
            <person name="Ezra D."/>
            <person name="Gonzalez J."/>
            <person name="Henrissat B."/>
            <person name="Kuo A."/>
            <person name="Liang C."/>
            <person name="Lipzen A."/>
            <person name="Lutzoni F."/>
            <person name="Magnuson J."/>
            <person name="Mondo S."/>
            <person name="Nolan M."/>
            <person name="Ohm R."/>
            <person name="Pangilinan J."/>
            <person name="Park H.-J."/>
            <person name="Ramirez L."/>
            <person name="Alfaro M."/>
            <person name="Sun H."/>
            <person name="Tritt A."/>
            <person name="Yoshinaga Y."/>
            <person name="Zwiers L.-H."/>
            <person name="Turgeon B."/>
            <person name="Goodwin S."/>
            <person name="Spatafora J."/>
            <person name="Crous P."/>
            <person name="Grigoriev I."/>
        </authorList>
    </citation>
    <scope>NUCLEOTIDE SEQUENCE</scope>
    <source>
        <strain evidence="3">SCOH1-5</strain>
    </source>
</reference>
<keyword evidence="2" id="KW-0472">Membrane</keyword>
<protein>
    <submittedName>
        <fullName evidence="3">Uncharacterized protein</fullName>
    </submittedName>
</protein>
<keyword evidence="2" id="KW-0812">Transmembrane</keyword>
<dbReference type="OrthoDB" id="3650046at2759"/>
<organism evidence="3 4">
    <name type="scientific">Cercospora zeae-maydis SCOH1-5</name>
    <dbReference type="NCBI Taxonomy" id="717836"/>
    <lineage>
        <taxon>Eukaryota</taxon>
        <taxon>Fungi</taxon>
        <taxon>Dikarya</taxon>
        <taxon>Ascomycota</taxon>
        <taxon>Pezizomycotina</taxon>
        <taxon>Dothideomycetes</taxon>
        <taxon>Dothideomycetidae</taxon>
        <taxon>Mycosphaerellales</taxon>
        <taxon>Mycosphaerellaceae</taxon>
        <taxon>Cercospora</taxon>
    </lineage>
</organism>
<feature type="compositionally biased region" description="Low complexity" evidence="1">
    <location>
        <begin position="167"/>
        <end position="189"/>
    </location>
</feature>
<gene>
    <name evidence="3" type="ORF">CERZMDRAFT_100142</name>
</gene>
<feature type="compositionally biased region" description="Low complexity" evidence="1">
    <location>
        <begin position="231"/>
        <end position="272"/>
    </location>
</feature>
<keyword evidence="2" id="KW-1133">Transmembrane helix</keyword>
<feature type="transmembrane region" description="Helical" evidence="2">
    <location>
        <begin position="76"/>
        <end position="99"/>
    </location>
</feature>